<sequence length="304" mass="34336">MSNLILILLWIAPEKIDRHIREKAAMVGVAYSADVVNHVVKALYETYTQVDTVIVFGPDFTGAGELIISALRGDCNDALRIPCEYVKNLGVTTVDLRWRSEKELRDVVDALYKPGDTPVRPRAEIPIMTPNKRHPYRGLHVLYDTDLESLRIKAIDYLLTYGIETKDVLYSVLFLQRGISGNYLAQPCDLLNGWPCGLDGADALLAAPAYIEKASVNRITIDLNVYKRDVYDPHGNFVILDKLYHYSPRGVLLRELELTEENVRREAQKVLPDHAFYLGGEFAAKRLLKGGYRQDAWKSGIKDS</sequence>
<dbReference type="RefSeq" id="WP_116420807.1">
    <property type="nucleotide sequence ID" value="NZ_NMUE01000009.1"/>
</dbReference>
<gene>
    <name evidence="1" type="ORF">CGL51_04260</name>
    <name evidence="2" type="ORF">CGL52_07105</name>
</gene>
<proteinExistence type="predicted"/>
<dbReference type="OrthoDB" id="27255at2157"/>
<dbReference type="Proteomes" id="UP000257123">
    <property type="component" value="Unassembled WGS sequence"/>
</dbReference>
<dbReference type="Proteomes" id="UP000256877">
    <property type="component" value="Unassembled WGS sequence"/>
</dbReference>
<organism evidence="1 4">
    <name type="scientific">Pyrobaculum aerophilum</name>
    <dbReference type="NCBI Taxonomy" id="13773"/>
    <lineage>
        <taxon>Archaea</taxon>
        <taxon>Thermoproteota</taxon>
        <taxon>Thermoprotei</taxon>
        <taxon>Thermoproteales</taxon>
        <taxon>Thermoproteaceae</taxon>
        <taxon>Pyrobaculum</taxon>
    </lineage>
</organism>
<dbReference type="EMBL" id="NMUE01000009">
    <property type="protein sequence ID" value="RFA96895.1"/>
    <property type="molecule type" value="Genomic_DNA"/>
</dbReference>
<evidence type="ECO:0000313" key="1">
    <source>
        <dbReference type="EMBL" id="RFA96895.1"/>
    </source>
</evidence>
<comment type="caution">
    <text evidence="1">The sequence shown here is derived from an EMBL/GenBank/DDBJ whole genome shotgun (WGS) entry which is preliminary data.</text>
</comment>
<evidence type="ECO:0000313" key="3">
    <source>
        <dbReference type="Proteomes" id="UP000256877"/>
    </source>
</evidence>
<dbReference type="EMBL" id="NMUF01000017">
    <property type="protein sequence ID" value="RFA98393.1"/>
    <property type="molecule type" value="Genomic_DNA"/>
</dbReference>
<accession>A0A371R0T4</accession>
<dbReference type="AlphaFoldDB" id="A0A371R0T4"/>
<evidence type="ECO:0000313" key="4">
    <source>
        <dbReference type="Proteomes" id="UP000257123"/>
    </source>
</evidence>
<reference evidence="3 4" key="1">
    <citation type="submission" date="2017-07" db="EMBL/GenBank/DDBJ databases">
        <title>Draft genome sequence of aerobic hyperthermophilic archaea, Pyrobaculum aerophilum YKB31 and YKB32.</title>
        <authorList>
            <person name="Mochizuki T."/>
            <person name="Berliner A.J."/>
            <person name="Yoshida-Takashima Y."/>
            <person name="Takaki Y."/>
            <person name="Nunoura T."/>
            <person name="Takai K."/>
        </authorList>
    </citation>
    <scope>NUCLEOTIDE SEQUENCE [LARGE SCALE GENOMIC DNA]</scope>
    <source>
        <strain evidence="1 4">YKB31</strain>
        <strain evidence="2 3">YKB32</strain>
    </source>
</reference>
<evidence type="ECO:0000313" key="2">
    <source>
        <dbReference type="EMBL" id="RFA98393.1"/>
    </source>
</evidence>
<name>A0A371R0T4_9CREN</name>
<protein>
    <submittedName>
        <fullName evidence="1">Thymidylate synthase</fullName>
    </submittedName>
</protein>